<dbReference type="GO" id="GO:0005384">
    <property type="term" value="F:manganese ion transmembrane transporter activity"/>
    <property type="evidence" value="ECO:0007669"/>
    <property type="project" value="InterPro"/>
</dbReference>
<name>A0A6J6MWA6_9ZZZZ</name>
<feature type="transmembrane region" description="Helical" evidence="5">
    <location>
        <begin position="213"/>
        <end position="234"/>
    </location>
</feature>
<evidence type="ECO:0000256" key="1">
    <source>
        <dbReference type="ARBA" id="ARBA00004127"/>
    </source>
</evidence>
<sequence length="239" mass="24943">MANKTLEHEGHPDHRALAGGSARAGVFGFSDGLVSNVSLIIGFAAGGVDSSVVRLAGIAAAVAGAASMAAGEWVSISAQNELVEREMALELRELKLHPEAETSELAAMYRQHGMSREQASASAKEVMRDPERAVIVHAREEFGLDAGNLPNPIQIALISLLTFLAGAMLPVVPWIFSSGDSARYLSVIVAVIAAAVAGYAIGQQAERSKVSSAVRQVTIMLLAVGVTYVIGRLVGISLN</sequence>
<dbReference type="GO" id="GO:0030026">
    <property type="term" value="P:intracellular manganese ion homeostasis"/>
    <property type="evidence" value="ECO:0007669"/>
    <property type="project" value="InterPro"/>
</dbReference>
<dbReference type="PANTHER" id="PTHR31851">
    <property type="entry name" value="FE(2+)/MN(2+) TRANSPORTER PCL1"/>
    <property type="match status" value="1"/>
</dbReference>
<evidence type="ECO:0000256" key="4">
    <source>
        <dbReference type="ARBA" id="ARBA00023136"/>
    </source>
</evidence>
<proteinExistence type="predicted"/>
<evidence type="ECO:0000313" key="6">
    <source>
        <dbReference type="EMBL" id="CAB4678122.1"/>
    </source>
</evidence>
<accession>A0A6J6MWA6</accession>
<protein>
    <submittedName>
        <fullName evidence="6">Unannotated protein</fullName>
    </submittedName>
</protein>
<feature type="transmembrane region" description="Helical" evidence="5">
    <location>
        <begin position="155"/>
        <end position="176"/>
    </location>
</feature>
<organism evidence="6">
    <name type="scientific">freshwater metagenome</name>
    <dbReference type="NCBI Taxonomy" id="449393"/>
    <lineage>
        <taxon>unclassified sequences</taxon>
        <taxon>metagenomes</taxon>
        <taxon>ecological metagenomes</taxon>
    </lineage>
</organism>
<evidence type="ECO:0000256" key="2">
    <source>
        <dbReference type="ARBA" id="ARBA00022692"/>
    </source>
</evidence>
<comment type="subcellular location">
    <subcellularLocation>
        <location evidence="1">Endomembrane system</location>
        <topology evidence="1">Multi-pass membrane protein</topology>
    </subcellularLocation>
</comment>
<keyword evidence="3 5" id="KW-1133">Transmembrane helix</keyword>
<dbReference type="Pfam" id="PF01988">
    <property type="entry name" value="VIT1"/>
    <property type="match status" value="1"/>
</dbReference>
<evidence type="ECO:0000256" key="5">
    <source>
        <dbReference type="SAM" id="Phobius"/>
    </source>
</evidence>
<gene>
    <name evidence="6" type="ORF">UFOPK2292_01233</name>
</gene>
<feature type="transmembrane region" description="Helical" evidence="5">
    <location>
        <begin position="182"/>
        <end position="201"/>
    </location>
</feature>
<keyword evidence="2 5" id="KW-0812">Transmembrane</keyword>
<dbReference type="AlphaFoldDB" id="A0A6J6MWA6"/>
<reference evidence="6" key="1">
    <citation type="submission" date="2020-05" db="EMBL/GenBank/DDBJ databases">
        <authorList>
            <person name="Chiriac C."/>
            <person name="Salcher M."/>
            <person name="Ghai R."/>
            <person name="Kavagutti S V."/>
        </authorList>
    </citation>
    <scope>NUCLEOTIDE SEQUENCE</scope>
</reference>
<dbReference type="GO" id="GO:0012505">
    <property type="term" value="C:endomembrane system"/>
    <property type="evidence" value="ECO:0007669"/>
    <property type="project" value="UniProtKB-SubCell"/>
</dbReference>
<dbReference type="EMBL" id="CAEZWU010000216">
    <property type="protein sequence ID" value="CAB4678122.1"/>
    <property type="molecule type" value="Genomic_DNA"/>
</dbReference>
<evidence type="ECO:0000256" key="3">
    <source>
        <dbReference type="ARBA" id="ARBA00022989"/>
    </source>
</evidence>
<dbReference type="InterPro" id="IPR008217">
    <property type="entry name" value="Ccc1_fam"/>
</dbReference>
<keyword evidence="4 5" id="KW-0472">Membrane</keyword>